<gene>
    <name evidence="2" type="ORF">HEB94_000226</name>
</gene>
<keyword evidence="3" id="KW-1185">Reference proteome</keyword>
<dbReference type="AlphaFoldDB" id="A0A927RHE9"/>
<dbReference type="Proteomes" id="UP000638648">
    <property type="component" value="Unassembled WGS sequence"/>
</dbReference>
<dbReference type="EMBL" id="JADBEM010000001">
    <property type="protein sequence ID" value="MBE1603378.1"/>
    <property type="molecule type" value="Genomic_DNA"/>
</dbReference>
<organism evidence="2 3">
    <name type="scientific">Actinopolymorpha pittospori</name>
    <dbReference type="NCBI Taxonomy" id="648752"/>
    <lineage>
        <taxon>Bacteria</taxon>
        <taxon>Bacillati</taxon>
        <taxon>Actinomycetota</taxon>
        <taxon>Actinomycetes</taxon>
        <taxon>Propionibacteriales</taxon>
        <taxon>Actinopolymorphaceae</taxon>
        <taxon>Actinopolymorpha</taxon>
    </lineage>
</organism>
<name>A0A927RHE9_9ACTN</name>
<accession>A0A927RHE9</accession>
<feature type="region of interest" description="Disordered" evidence="1">
    <location>
        <begin position="18"/>
        <end position="47"/>
    </location>
</feature>
<sequence>MSGLGKSIALGHANSVAIDGAADRNTTHQDALWRTGRRRTVAHAGDA</sequence>
<evidence type="ECO:0000313" key="3">
    <source>
        <dbReference type="Proteomes" id="UP000638648"/>
    </source>
</evidence>
<evidence type="ECO:0000313" key="2">
    <source>
        <dbReference type="EMBL" id="MBE1603378.1"/>
    </source>
</evidence>
<protein>
    <submittedName>
        <fullName evidence="2">Uncharacterized protein</fullName>
    </submittedName>
</protein>
<proteinExistence type="predicted"/>
<comment type="caution">
    <text evidence="2">The sequence shown here is derived from an EMBL/GenBank/DDBJ whole genome shotgun (WGS) entry which is preliminary data.</text>
</comment>
<evidence type="ECO:0000256" key="1">
    <source>
        <dbReference type="SAM" id="MobiDB-lite"/>
    </source>
</evidence>
<reference evidence="2" key="1">
    <citation type="submission" date="2020-10" db="EMBL/GenBank/DDBJ databases">
        <title>Sequencing the genomes of 1000 actinobacteria strains.</title>
        <authorList>
            <person name="Klenk H.-P."/>
        </authorList>
    </citation>
    <scope>NUCLEOTIDE SEQUENCE</scope>
    <source>
        <strain evidence="2">DSM 45354</strain>
    </source>
</reference>